<dbReference type="EMBL" id="UAWN01000018">
    <property type="protein sequence ID" value="SQC42504.1"/>
    <property type="molecule type" value="Genomic_DNA"/>
</dbReference>
<dbReference type="Proteomes" id="UP000251088">
    <property type="component" value="Unassembled WGS sequence"/>
</dbReference>
<evidence type="ECO:0000313" key="1">
    <source>
        <dbReference type="EMBL" id="SQC42504.1"/>
    </source>
</evidence>
<name>A0A2X3F5G1_KLEPN</name>
<gene>
    <name evidence="1" type="ORF">NCTC9128_07936</name>
</gene>
<sequence>MALEALESGNMRLWQMNGGDWYVKGDARSGPTSIGCWRTVGGYR</sequence>
<protein>
    <submittedName>
        <fullName evidence="1">Serine/threonine protein phosphatase 1</fullName>
    </submittedName>
</protein>
<proteinExistence type="predicted"/>
<dbReference type="AlphaFoldDB" id="A0A2X3F5G1"/>
<accession>A0A2X3F5G1</accession>
<reference evidence="1 2" key="1">
    <citation type="submission" date="2018-06" db="EMBL/GenBank/DDBJ databases">
        <authorList>
            <consortium name="Pathogen Informatics"/>
            <person name="Doyle S."/>
        </authorList>
    </citation>
    <scope>NUCLEOTIDE SEQUENCE [LARGE SCALE GENOMIC DNA]</scope>
    <source>
        <strain evidence="1 2">NCTC9128</strain>
    </source>
</reference>
<evidence type="ECO:0000313" key="2">
    <source>
        <dbReference type="Proteomes" id="UP000251088"/>
    </source>
</evidence>
<organism evidence="1 2">
    <name type="scientific">Klebsiella pneumoniae</name>
    <dbReference type="NCBI Taxonomy" id="573"/>
    <lineage>
        <taxon>Bacteria</taxon>
        <taxon>Pseudomonadati</taxon>
        <taxon>Pseudomonadota</taxon>
        <taxon>Gammaproteobacteria</taxon>
        <taxon>Enterobacterales</taxon>
        <taxon>Enterobacteriaceae</taxon>
        <taxon>Klebsiella/Raoultella group</taxon>
        <taxon>Klebsiella</taxon>
        <taxon>Klebsiella pneumoniae complex</taxon>
    </lineage>
</organism>